<dbReference type="GO" id="GO:0035861">
    <property type="term" value="C:site of double-strand break"/>
    <property type="evidence" value="ECO:0007669"/>
    <property type="project" value="TreeGrafter"/>
</dbReference>
<feature type="compositionally biased region" description="Basic and acidic residues" evidence="1">
    <location>
        <begin position="19"/>
        <end position="36"/>
    </location>
</feature>
<sequence length="153" mass="17522">MPAMVVTIRNGDESLEDEEHQRRPEAVDSQELKETVESDPTQTTRELAQRFGCHRSTIADRLYAVGKSSRCGKWVPRQFRDTNKAARVAIAGILIRTTKNIGFYDSVVTTDENWIHYENTTRKRQWLSPGEVPKTTTKPDIHRKSYALCLMGQ</sequence>
<accession>A0A3P7YAD6</accession>
<dbReference type="AlphaFoldDB" id="A0A183FRB0"/>
<dbReference type="PANTHER" id="PTHR46060:SF2">
    <property type="entry name" value="HISTONE-LYSINE N-METHYLTRANSFERASE SETMAR"/>
    <property type="match status" value="1"/>
</dbReference>
<dbReference type="GO" id="GO:0042800">
    <property type="term" value="F:histone H3K4 methyltransferase activity"/>
    <property type="evidence" value="ECO:0007669"/>
    <property type="project" value="TreeGrafter"/>
</dbReference>
<feature type="region of interest" description="Disordered" evidence="1">
    <location>
        <begin position="1"/>
        <end position="44"/>
    </location>
</feature>
<dbReference type="GO" id="GO:0000793">
    <property type="term" value="C:condensed chromosome"/>
    <property type="evidence" value="ECO:0007669"/>
    <property type="project" value="TreeGrafter"/>
</dbReference>
<dbReference type="InterPro" id="IPR036397">
    <property type="entry name" value="RNaseH_sf"/>
</dbReference>
<evidence type="ECO:0000256" key="1">
    <source>
        <dbReference type="SAM" id="MobiDB-lite"/>
    </source>
</evidence>
<dbReference type="EMBL" id="UZAH01026736">
    <property type="protein sequence ID" value="VDO84746.1"/>
    <property type="molecule type" value="Genomic_DNA"/>
</dbReference>
<evidence type="ECO:0000313" key="2">
    <source>
        <dbReference type="EMBL" id="VDO84746.1"/>
    </source>
</evidence>
<dbReference type="Gene3D" id="3.30.420.10">
    <property type="entry name" value="Ribonuclease H-like superfamily/Ribonuclease H"/>
    <property type="match status" value="1"/>
</dbReference>
<dbReference type="GO" id="GO:0031297">
    <property type="term" value="P:replication fork processing"/>
    <property type="evidence" value="ECO:0007669"/>
    <property type="project" value="TreeGrafter"/>
</dbReference>
<dbReference type="GO" id="GO:0006303">
    <property type="term" value="P:double-strand break repair via nonhomologous end joining"/>
    <property type="evidence" value="ECO:0007669"/>
    <property type="project" value="TreeGrafter"/>
</dbReference>
<gene>
    <name evidence="2" type="ORF">HPBE_LOCUS10353</name>
</gene>
<reference evidence="2 3" key="1">
    <citation type="submission" date="2018-11" db="EMBL/GenBank/DDBJ databases">
        <authorList>
            <consortium name="Pathogen Informatics"/>
        </authorList>
    </citation>
    <scope>NUCLEOTIDE SEQUENCE [LARGE SCALE GENOMIC DNA]</scope>
</reference>
<name>A0A183FRB0_HELPZ</name>
<reference evidence="4" key="2">
    <citation type="submission" date="2019-09" db="UniProtKB">
        <authorList>
            <consortium name="WormBaseParasite"/>
        </authorList>
    </citation>
    <scope>IDENTIFICATION</scope>
</reference>
<dbReference type="GO" id="GO:0000729">
    <property type="term" value="P:DNA double-strand break processing"/>
    <property type="evidence" value="ECO:0007669"/>
    <property type="project" value="TreeGrafter"/>
</dbReference>
<dbReference type="InterPro" id="IPR052709">
    <property type="entry name" value="Transposase-MT_Hybrid"/>
</dbReference>
<evidence type="ECO:0000313" key="3">
    <source>
        <dbReference type="Proteomes" id="UP000050761"/>
    </source>
</evidence>
<dbReference type="Proteomes" id="UP000050761">
    <property type="component" value="Unassembled WGS sequence"/>
</dbReference>
<dbReference type="Gene3D" id="1.10.10.10">
    <property type="entry name" value="Winged helix-like DNA-binding domain superfamily/Winged helix DNA-binding domain"/>
    <property type="match status" value="1"/>
</dbReference>
<dbReference type="InterPro" id="IPR036388">
    <property type="entry name" value="WH-like_DNA-bd_sf"/>
</dbReference>
<keyword evidence="3" id="KW-1185">Reference proteome</keyword>
<protein>
    <submittedName>
        <fullName evidence="4">HTH_Tnp_Tc3_1 domain-containing protein</fullName>
    </submittedName>
</protein>
<evidence type="ECO:0000313" key="4">
    <source>
        <dbReference type="WBParaSite" id="HPBE_0001035201-mRNA-1"/>
    </source>
</evidence>
<dbReference type="GO" id="GO:0015074">
    <property type="term" value="P:DNA integration"/>
    <property type="evidence" value="ECO:0007669"/>
    <property type="project" value="TreeGrafter"/>
</dbReference>
<dbReference type="GO" id="GO:0003690">
    <property type="term" value="F:double-stranded DNA binding"/>
    <property type="evidence" value="ECO:0007669"/>
    <property type="project" value="TreeGrafter"/>
</dbReference>
<accession>A0A183FRB0</accession>
<dbReference type="GO" id="GO:0046975">
    <property type="term" value="F:histone H3K36 methyltransferase activity"/>
    <property type="evidence" value="ECO:0007669"/>
    <property type="project" value="TreeGrafter"/>
</dbReference>
<dbReference type="WBParaSite" id="HPBE_0001035201-mRNA-1">
    <property type="protein sequence ID" value="HPBE_0001035201-mRNA-1"/>
    <property type="gene ID" value="HPBE_0001035201"/>
</dbReference>
<dbReference type="GO" id="GO:0005634">
    <property type="term" value="C:nucleus"/>
    <property type="evidence" value="ECO:0007669"/>
    <property type="project" value="TreeGrafter"/>
</dbReference>
<proteinExistence type="predicted"/>
<dbReference type="OrthoDB" id="6137736at2759"/>
<dbReference type="GO" id="GO:0044774">
    <property type="term" value="P:mitotic DNA integrity checkpoint signaling"/>
    <property type="evidence" value="ECO:0007669"/>
    <property type="project" value="TreeGrafter"/>
</dbReference>
<dbReference type="GO" id="GO:0044547">
    <property type="term" value="F:DNA topoisomerase binding"/>
    <property type="evidence" value="ECO:0007669"/>
    <property type="project" value="TreeGrafter"/>
</dbReference>
<dbReference type="GO" id="GO:0000014">
    <property type="term" value="F:single-stranded DNA endodeoxyribonuclease activity"/>
    <property type="evidence" value="ECO:0007669"/>
    <property type="project" value="TreeGrafter"/>
</dbReference>
<dbReference type="PANTHER" id="PTHR46060">
    <property type="entry name" value="MARINER MOS1 TRANSPOSASE-LIKE PROTEIN"/>
    <property type="match status" value="1"/>
</dbReference>
<dbReference type="GO" id="GO:0003697">
    <property type="term" value="F:single-stranded DNA binding"/>
    <property type="evidence" value="ECO:0007669"/>
    <property type="project" value="TreeGrafter"/>
</dbReference>
<organism evidence="3 4">
    <name type="scientific">Heligmosomoides polygyrus</name>
    <name type="common">Parasitic roundworm</name>
    <dbReference type="NCBI Taxonomy" id="6339"/>
    <lineage>
        <taxon>Eukaryota</taxon>
        <taxon>Metazoa</taxon>
        <taxon>Ecdysozoa</taxon>
        <taxon>Nematoda</taxon>
        <taxon>Chromadorea</taxon>
        <taxon>Rhabditida</taxon>
        <taxon>Rhabditina</taxon>
        <taxon>Rhabditomorpha</taxon>
        <taxon>Strongyloidea</taxon>
        <taxon>Heligmosomidae</taxon>
        <taxon>Heligmosomoides</taxon>
    </lineage>
</organism>